<gene>
    <name evidence="7" type="ORF">RN001_003851</name>
</gene>
<comment type="subcellular location">
    <subcellularLocation>
        <location evidence="1">Secreted</location>
    </subcellularLocation>
</comment>
<protein>
    <recommendedName>
        <fullName evidence="6">Lipase domain-containing protein</fullName>
    </recommendedName>
</protein>
<feature type="domain" description="Lipase" evidence="6">
    <location>
        <begin position="52"/>
        <end position="323"/>
    </location>
</feature>
<evidence type="ECO:0000256" key="4">
    <source>
        <dbReference type="RuleBase" id="RU004262"/>
    </source>
</evidence>
<dbReference type="AlphaFoldDB" id="A0AAN7ST38"/>
<dbReference type="EMBL" id="JARPUR010000001">
    <property type="protein sequence ID" value="KAK4887580.1"/>
    <property type="molecule type" value="Genomic_DNA"/>
</dbReference>
<dbReference type="Gene3D" id="3.40.50.1820">
    <property type="entry name" value="alpha/beta hydrolase"/>
    <property type="match status" value="1"/>
</dbReference>
<proteinExistence type="inferred from homology"/>
<dbReference type="GO" id="GO:0016298">
    <property type="term" value="F:lipase activity"/>
    <property type="evidence" value="ECO:0007669"/>
    <property type="project" value="InterPro"/>
</dbReference>
<organism evidence="7 8">
    <name type="scientific">Aquatica leii</name>
    <dbReference type="NCBI Taxonomy" id="1421715"/>
    <lineage>
        <taxon>Eukaryota</taxon>
        <taxon>Metazoa</taxon>
        <taxon>Ecdysozoa</taxon>
        <taxon>Arthropoda</taxon>
        <taxon>Hexapoda</taxon>
        <taxon>Insecta</taxon>
        <taxon>Pterygota</taxon>
        <taxon>Neoptera</taxon>
        <taxon>Endopterygota</taxon>
        <taxon>Coleoptera</taxon>
        <taxon>Polyphaga</taxon>
        <taxon>Elateriformia</taxon>
        <taxon>Elateroidea</taxon>
        <taxon>Lampyridae</taxon>
        <taxon>Luciolinae</taxon>
        <taxon>Aquatica</taxon>
    </lineage>
</organism>
<sequence>MSLRRTLLSLCLIGHVMSTNITIGELPEEISKEFKKMSHIPMPDTTLKCLHRVKPELQFFLYNRSNTENPVTFDPKNSNIGEKKLVVLIHGWLTSYTTTEIQELKDAYLAHYDCNVLMVDWSIAAMQPYETSYCYIGIISLQVSKFLCQLSKTADLNLHEIHVIGHSMGAHVAGLTGHFITNKCKTKIGRITALDPPKELGSQKLKKDSARFVDVIHTDIDRLGSPTSYGHADYYVNCGFHQPGCKQISKILESDTLADVMCSNLRSVKLMTESIGSTNAVAVSCGLCPRYCRPNVISETYNLMGERAVHPRKHSVKLFLITTHHAHPYFIGWDGHNP</sequence>
<dbReference type="PRINTS" id="PR00821">
    <property type="entry name" value="TAGLIPASE"/>
</dbReference>
<evidence type="ECO:0000256" key="5">
    <source>
        <dbReference type="SAM" id="SignalP"/>
    </source>
</evidence>
<dbReference type="Pfam" id="PF00151">
    <property type="entry name" value="Lipase"/>
    <property type="match status" value="1"/>
</dbReference>
<keyword evidence="3" id="KW-0964">Secreted</keyword>
<evidence type="ECO:0000259" key="6">
    <source>
        <dbReference type="Pfam" id="PF00151"/>
    </source>
</evidence>
<keyword evidence="8" id="KW-1185">Reference proteome</keyword>
<feature type="chain" id="PRO_5042969453" description="Lipase domain-containing protein" evidence="5">
    <location>
        <begin position="19"/>
        <end position="338"/>
    </location>
</feature>
<keyword evidence="5" id="KW-0732">Signal</keyword>
<reference evidence="8" key="1">
    <citation type="submission" date="2023-01" db="EMBL/GenBank/DDBJ databases">
        <title>Key to firefly adult light organ development and bioluminescence: homeobox transcription factors regulate luciferase expression and transportation to peroxisome.</title>
        <authorList>
            <person name="Fu X."/>
        </authorList>
    </citation>
    <scope>NUCLEOTIDE SEQUENCE [LARGE SCALE GENOMIC DNA]</scope>
</reference>
<dbReference type="InterPro" id="IPR029058">
    <property type="entry name" value="AB_hydrolase_fold"/>
</dbReference>
<dbReference type="GO" id="GO:0005615">
    <property type="term" value="C:extracellular space"/>
    <property type="evidence" value="ECO:0007669"/>
    <property type="project" value="TreeGrafter"/>
</dbReference>
<accession>A0AAN7ST38</accession>
<dbReference type="SUPFAM" id="SSF53474">
    <property type="entry name" value="alpha/beta-Hydrolases"/>
    <property type="match status" value="1"/>
</dbReference>
<comment type="similarity">
    <text evidence="2 4">Belongs to the AB hydrolase superfamily. Lipase family.</text>
</comment>
<comment type="caution">
    <text evidence="7">The sequence shown here is derived from an EMBL/GenBank/DDBJ whole genome shotgun (WGS) entry which is preliminary data.</text>
</comment>
<feature type="signal peptide" evidence="5">
    <location>
        <begin position="1"/>
        <end position="18"/>
    </location>
</feature>
<dbReference type="Proteomes" id="UP001353858">
    <property type="component" value="Unassembled WGS sequence"/>
</dbReference>
<evidence type="ECO:0000256" key="3">
    <source>
        <dbReference type="ARBA" id="ARBA00022525"/>
    </source>
</evidence>
<dbReference type="GO" id="GO:0016042">
    <property type="term" value="P:lipid catabolic process"/>
    <property type="evidence" value="ECO:0007669"/>
    <property type="project" value="TreeGrafter"/>
</dbReference>
<dbReference type="PANTHER" id="PTHR11610">
    <property type="entry name" value="LIPASE"/>
    <property type="match status" value="1"/>
</dbReference>
<evidence type="ECO:0000313" key="8">
    <source>
        <dbReference type="Proteomes" id="UP001353858"/>
    </source>
</evidence>
<evidence type="ECO:0000256" key="1">
    <source>
        <dbReference type="ARBA" id="ARBA00004613"/>
    </source>
</evidence>
<name>A0AAN7ST38_9COLE</name>
<evidence type="ECO:0000256" key="2">
    <source>
        <dbReference type="ARBA" id="ARBA00010701"/>
    </source>
</evidence>
<evidence type="ECO:0000313" key="7">
    <source>
        <dbReference type="EMBL" id="KAK4887580.1"/>
    </source>
</evidence>
<dbReference type="InterPro" id="IPR000734">
    <property type="entry name" value="TAG_lipase"/>
</dbReference>
<dbReference type="InterPro" id="IPR013818">
    <property type="entry name" value="Lipase"/>
</dbReference>